<evidence type="ECO:0000256" key="1">
    <source>
        <dbReference type="SAM" id="MobiDB-lite"/>
    </source>
</evidence>
<name>A0AAW2JFQ2_SESRA</name>
<sequence length="133" mass="14719">MDSTECNACMSLGHPTKECPTTRPRQPPVSVYVQKTRPHELRESNTDELKRMESGHGNQQPQPPVRKHILPKPKPVVERQVGKSVEAETAADPHEDKGKATIIYNAFDMLTELDGDIDGLKGPISSPTTHVDD</sequence>
<dbReference type="EMBL" id="JACGWJ010000396">
    <property type="protein sequence ID" value="KAL0292751.1"/>
    <property type="molecule type" value="Genomic_DNA"/>
</dbReference>
<evidence type="ECO:0000313" key="2">
    <source>
        <dbReference type="EMBL" id="KAL0292751.1"/>
    </source>
</evidence>
<gene>
    <name evidence="2" type="ORF">Sradi_6975800</name>
</gene>
<proteinExistence type="predicted"/>
<feature type="compositionally biased region" description="Basic and acidic residues" evidence="1">
    <location>
        <begin position="37"/>
        <end position="54"/>
    </location>
</feature>
<organism evidence="2">
    <name type="scientific">Sesamum radiatum</name>
    <name type="common">Black benniseed</name>
    <dbReference type="NCBI Taxonomy" id="300843"/>
    <lineage>
        <taxon>Eukaryota</taxon>
        <taxon>Viridiplantae</taxon>
        <taxon>Streptophyta</taxon>
        <taxon>Embryophyta</taxon>
        <taxon>Tracheophyta</taxon>
        <taxon>Spermatophyta</taxon>
        <taxon>Magnoliopsida</taxon>
        <taxon>eudicotyledons</taxon>
        <taxon>Gunneridae</taxon>
        <taxon>Pentapetalae</taxon>
        <taxon>asterids</taxon>
        <taxon>lamiids</taxon>
        <taxon>Lamiales</taxon>
        <taxon>Pedaliaceae</taxon>
        <taxon>Sesamum</taxon>
    </lineage>
</organism>
<reference evidence="2" key="2">
    <citation type="journal article" date="2024" name="Plant">
        <title>Genomic evolution and insights into agronomic trait innovations of Sesamum species.</title>
        <authorList>
            <person name="Miao H."/>
            <person name="Wang L."/>
            <person name="Qu L."/>
            <person name="Liu H."/>
            <person name="Sun Y."/>
            <person name="Le M."/>
            <person name="Wang Q."/>
            <person name="Wei S."/>
            <person name="Zheng Y."/>
            <person name="Lin W."/>
            <person name="Duan Y."/>
            <person name="Cao H."/>
            <person name="Xiong S."/>
            <person name="Wang X."/>
            <person name="Wei L."/>
            <person name="Li C."/>
            <person name="Ma Q."/>
            <person name="Ju M."/>
            <person name="Zhao R."/>
            <person name="Li G."/>
            <person name="Mu C."/>
            <person name="Tian Q."/>
            <person name="Mei H."/>
            <person name="Zhang T."/>
            <person name="Gao T."/>
            <person name="Zhang H."/>
        </authorList>
    </citation>
    <scope>NUCLEOTIDE SEQUENCE</scope>
    <source>
        <strain evidence="2">G02</strain>
    </source>
</reference>
<evidence type="ECO:0008006" key="3">
    <source>
        <dbReference type="Google" id="ProtNLM"/>
    </source>
</evidence>
<dbReference type="AlphaFoldDB" id="A0AAW2JFQ2"/>
<comment type="caution">
    <text evidence="2">The sequence shown here is derived from an EMBL/GenBank/DDBJ whole genome shotgun (WGS) entry which is preliminary data.</text>
</comment>
<accession>A0AAW2JFQ2</accession>
<protein>
    <recommendedName>
        <fullName evidence="3">CCHC-type domain-containing protein</fullName>
    </recommendedName>
</protein>
<feature type="region of interest" description="Disordered" evidence="1">
    <location>
        <begin position="1"/>
        <end position="97"/>
    </location>
</feature>
<reference evidence="2" key="1">
    <citation type="submission" date="2020-06" db="EMBL/GenBank/DDBJ databases">
        <authorList>
            <person name="Li T."/>
            <person name="Hu X."/>
            <person name="Zhang T."/>
            <person name="Song X."/>
            <person name="Zhang H."/>
            <person name="Dai N."/>
            <person name="Sheng W."/>
            <person name="Hou X."/>
            <person name="Wei L."/>
        </authorList>
    </citation>
    <scope>NUCLEOTIDE SEQUENCE</scope>
    <source>
        <strain evidence="2">G02</strain>
        <tissue evidence="2">Leaf</tissue>
    </source>
</reference>